<dbReference type="Pfam" id="PF12224">
    <property type="entry name" value="Amidoligase_2"/>
    <property type="match status" value="1"/>
</dbReference>
<name>A0A1A8ZJV9_9ACTN</name>
<dbReference type="PATRIC" id="fig|299146.4.peg.2042"/>
<organism evidence="1 2">
    <name type="scientific">Micromonospora narathiwatensis</name>
    <dbReference type="NCBI Taxonomy" id="299146"/>
    <lineage>
        <taxon>Bacteria</taxon>
        <taxon>Bacillati</taxon>
        <taxon>Actinomycetota</taxon>
        <taxon>Actinomycetes</taxon>
        <taxon>Micromonosporales</taxon>
        <taxon>Micromonosporaceae</taxon>
        <taxon>Micromonospora</taxon>
    </lineage>
</organism>
<keyword evidence="1" id="KW-0436">Ligase</keyword>
<dbReference type="EMBL" id="LT594324">
    <property type="protein sequence ID" value="SBT44137.1"/>
    <property type="molecule type" value="Genomic_DNA"/>
</dbReference>
<dbReference type="Proteomes" id="UP000198765">
    <property type="component" value="Chromosome I"/>
</dbReference>
<evidence type="ECO:0000313" key="2">
    <source>
        <dbReference type="Proteomes" id="UP000198765"/>
    </source>
</evidence>
<evidence type="ECO:0000313" key="1">
    <source>
        <dbReference type="EMBL" id="SBT44137.1"/>
    </source>
</evidence>
<sequence>MDGISVRRAEEVVRARFNSDYDHLGRKWLIVRDSSVPSGFELVTPPIHYDDIPILQDLFRRLRTAGARRSPLAGIHIHVEARNLLPRQVQSLVNVYSGNVDLILQMLNVDSGRRLLYAQPVEPFARRLNALNSPATWEELRSLWYVVAEASDEHPDRYNSSRYTEINLNSLFYRQTIEFRAFNSTNHAGKLRTILVLVLALTSFARRYDGVYPLHIEPIADKSTAAERAVALFSLLSIGGPEFRRVRDHLLAGIEKHYRPKDDGSSVVYCFEGQGMFFEGDSHRELLDQVVDGRFLDDPNVQAFLTKLRKRSKSLLLKPWLAHEVLTVSDHDGYARAILSMMEREGLGLLTTRGA</sequence>
<dbReference type="AlphaFoldDB" id="A0A1A8ZJV9"/>
<reference evidence="1 2" key="1">
    <citation type="submission" date="2016-06" db="EMBL/GenBank/DDBJ databases">
        <authorList>
            <person name="Kjaerup R.B."/>
            <person name="Dalgaard T.S."/>
            <person name="Juul-Madsen H.R."/>
        </authorList>
    </citation>
    <scope>NUCLEOTIDE SEQUENCE [LARGE SCALE GENOMIC DNA]</scope>
    <source>
        <strain evidence="1 2">DSM 45248</strain>
    </source>
</reference>
<dbReference type="InterPro" id="IPR022025">
    <property type="entry name" value="Amidoligase_2"/>
</dbReference>
<accession>A0A1A8ZJV9</accession>
<dbReference type="GO" id="GO:0016874">
    <property type="term" value="F:ligase activity"/>
    <property type="evidence" value="ECO:0007669"/>
    <property type="project" value="UniProtKB-KW"/>
</dbReference>
<gene>
    <name evidence="1" type="ORF">GA0070621_1981</name>
</gene>
<keyword evidence="2" id="KW-1185">Reference proteome</keyword>
<protein>
    <submittedName>
        <fullName evidence="1">Putative amidoligase enzyme</fullName>
    </submittedName>
</protein>
<proteinExistence type="predicted"/>